<accession>A0A7L7KTH6</accession>
<dbReference type="Proteomes" id="UP000514720">
    <property type="component" value="Chromosome"/>
</dbReference>
<feature type="transmembrane region" description="Helical" evidence="1">
    <location>
        <begin position="6"/>
        <end position="23"/>
    </location>
</feature>
<evidence type="ECO:0000256" key="1">
    <source>
        <dbReference type="SAM" id="Phobius"/>
    </source>
</evidence>
<keyword evidence="1" id="KW-0812">Transmembrane</keyword>
<evidence type="ECO:0008006" key="4">
    <source>
        <dbReference type="Google" id="ProtNLM"/>
    </source>
</evidence>
<name>A0A7L7KTH6_9MOLU</name>
<evidence type="ECO:0000313" key="2">
    <source>
        <dbReference type="EMBL" id="QMS85602.1"/>
    </source>
</evidence>
<dbReference type="EMBL" id="CP048914">
    <property type="protein sequence ID" value="QMS85602.1"/>
    <property type="molecule type" value="Genomic_DNA"/>
</dbReference>
<evidence type="ECO:0000313" key="3">
    <source>
        <dbReference type="Proteomes" id="UP000514720"/>
    </source>
</evidence>
<dbReference type="AlphaFoldDB" id="A0A7L7KTH6"/>
<keyword evidence="1" id="KW-0472">Membrane</keyword>
<keyword evidence="3" id="KW-1185">Reference proteome</keyword>
<protein>
    <recommendedName>
        <fullName evidence="4">PTS EIIB type-1 domain-containing protein</fullName>
    </recommendedName>
</protein>
<sequence length="112" mass="12791">MWYYYVGGIVVVLAILIFTVLAIRSKTPKKQPMDINAFTDILSKYNVMSIDFTRNKIVIKFDDIDIVDPNQLQEAGAKGISIVGDVIKFYIDGTPEDNRLLFEQLSKTIKRM</sequence>
<keyword evidence="1" id="KW-1133">Transmembrane helix</keyword>
<organism evidence="2 3">
    <name type="scientific">Candidatus Xianfuyuplasma coldseepsis</name>
    <dbReference type="NCBI Taxonomy" id="2782163"/>
    <lineage>
        <taxon>Bacteria</taxon>
        <taxon>Bacillati</taxon>
        <taxon>Mycoplasmatota</taxon>
        <taxon>Mollicutes</taxon>
        <taxon>Candidatus Izemoplasmatales</taxon>
        <taxon>Candidatus Izemoplasmataceae</taxon>
        <taxon>Candidatus Xianfuyuplasma</taxon>
    </lineage>
</organism>
<gene>
    <name evidence="2" type="ORF">G4Z02_07560</name>
</gene>
<dbReference type="KEGG" id="xcl:G4Z02_07560"/>
<reference evidence="2 3" key="1">
    <citation type="submission" date="2020-02" db="EMBL/GenBank/DDBJ databases">
        <authorList>
            <person name="Zheng R.K."/>
            <person name="Sun C.M."/>
        </authorList>
    </citation>
    <scope>NUCLEOTIDE SEQUENCE [LARGE SCALE GENOMIC DNA]</scope>
    <source>
        <strain evidence="3">zrk13</strain>
    </source>
</reference>
<dbReference type="RefSeq" id="WP_258877403.1">
    <property type="nucleotide sequence ID" value="NZ_CP048914.1"/>
</dbReference>
<proteinExistence type="predicted"/>